<organism evidence="2 3">
    <name type="scientific">Murimonas intestini</name>
    <dbReference type="NCBI Taxonomy" id="1337051"/>
    <lineage>
        <taxon>Bacteria</taxon>
        <taxon>Bacillati</taxon>
        <taxon>Bacillota</taxon>
        <taxon>Clostridia</taxon>
        <taxon>Lachnospirales</taxon>
        <taxon>Lachnospiraceae</taxon>
        <taxon>Murimonas</taxon>
    </lineage>
</organism>
<feature type="chain" id="PRO_5044490523" evidence="1">
    <location>
        <begin position="32"/>
        <end position="498"/>
    </location>
</feature>
<dbReference type="SUPFAM" id="SSF53850">
    <property type="entry name" value="Periplasmic binding protein-like II"/>
    <property type="match status" value="1"/>
</dbReference>
<name>A0AB73T2C9_9FIRM</name>
<dbReference type="InterPro" id="IPR050490">
    <property type="entry name" value="Bact_solute-bd_prot1"/>
</dbReference>
<keyword evidence="1" id="KW-0732">Signal</keyword>
<sequence length="498" mass="55472">MKQKKMNRALGICMAAVLAGGALGCGNSATAAGGSDTAKKQITEKDITKQADSSVDISGTTIRFASSSLKDEATQAVWDQILETYKEKSGVTVEMENFENAEFRTWITTQHAANNAPEVFDLNYSWAWEDYNKGYLIDFNDYLDTTNPYNGDKVLKDTMSDILLQQAVNPDNGTMPGIPGRVLGVKIIYNKTMLNDAGVTELPKTYTEFIDACKKLQDKGYVPFGFANAKVNDAHMNWWLHNFVSQMDAELRAEMDMNGDGFVAKNELVAATDKGLIDFTKSPFKDGIEILKDFSTYWNSDFNSTDQTGAVDLWLSGKVAMTTVGSFQANLLTELEGLDYEYGLMQLPVLTTDDYPQVTGKSLNNGGRLVDVYAVTKVDDPVKQAAAVDFVKYLLSPEVLNVLMDEFLVIPPLKDMELSEKLAGWLTTDTEDFLHANYFGYATSKEFTDFQVLSSQVYLTDDMDLEEYTSELNTEWQSMCENAKIENDWSEENGYGTK</sequence>
<protein>
    <submittedName>
        <fullName evidence="2">ABC-type glycerol-3-phosphate transport system substrate-binding protein</fullName>
    </submittedName>
</protein>
<gene>
    <name evidence="2" type="ORF">C7383_10979</name>
</gene>
<evidence type="ECO:0000313" key="3">
    <source>
        <dbReference type="Proteomes" id="UP000245412"/>
    </source>
</evidence>
<proteinExistence type="predicted"/>
<dbReference type="Pfam" id="PF01547">
    <property type="entry name" value="SBP_bac_1"/>
    <property type="match status" value="1"/>
</dbReference>
<dbReference type="PROSITE" id="PS00018">
    <property type="entry name" value="EF_HAND_1"/>
    <property type="match status" value="1"/>
</dbReference>
<dbReference type="EMBL" id="QGGY01000009">
    <property type="protein sequence ID" value="PWJ74343.1"/>
    <property type="molecule type" value="Genomic_DNA"/>
</dbReference>
<dbReference type="Gene3D" id="3.40.190.10">
    <property type="entry name" value="Periplasmic binding protein-like II"/>
    <property type="match status" value="1"/>
</dbReference>
<keyword evidence="3" id="KW-1185">Reference proteome</keyword>
<dbReference type="PROSITE" id="PS51257">
    <property type="entry name" value="PROKAR_LIPOPROTEIN"/>
    <property type="match status" value="1"/>
</dbReference>
<dbReference type="RefSeq" id="WP_109747229.1">
    <property type="nucleotide sequence ID" value="NZ_CANTIO010000004.1"/>
</dbReference>
<dbReference type="InterPro" id="IPR006059">
    <property type="entry name" value="SBP"/>
</dbReference>
<dbReference type="Proteomes" id="UP000245412">
    <property type="component" value="Unassembled WGS sequence"/>
</dbReference>
<dbReference type="InterPro" id="IPR018247">
    <property type="entry name" value="EF_Hand_1_Ca_BS"/>
</dbReference>
<reference evidence="2 3" key="1">
    <citation type="submission" date="2018-05" db="EMBL/GenBank/DDBJ databases">
        <authorList>
            <person name="Goeker M."/>
            <person name="Huntemann M."/>
            <person name="Clum A."/>
            <person name="Pillay M."/>
            <person name="Palaniappan K."/>
            <person name="Varghese N."/>
            <person name="Mikhailova N."/>
            <person name="Stamatis D."/>
            <person name="Reddy T."/>
            <person name="Daum C."/>
            <person name="Shapiro N."/>
            <person name="Ivanova N."/>
            <person name="Kyrpides N."/>
            <person name="Woyke T."/>
        </authorList>
    </citation>
    <scope>NUCLEOTIDE SEQUENCE [LARGE SCALE GENOMIC DNA]</scope>
    <source>
        <strain evidence="2 3">DSM 26524</strain>
    </source>
</reference>
<dbReference type="PANTHER" id="PTHR43649">
    <property type="entry name" value="ARABINOSE-BINDING PROTEIN-RELATED"/>
    <property type="match status" value="1"/>
</dbReference>
<dbReference type="PANTHER" id="PTHR43649:SF12">
    <property type="entry name" value="DIACETYLCHITOBIOSE BINDING PROTEIN DASA"/>
    <property type="match status" value="1"/>
</dbReference>
<accession>A0AB73T2C9</accession>
<evidence type="ECO:0000256" key="1">
    <source>
        <dbReference type="SAM" id="SignalP"/>
    </source>
</evidence>
<dbReference type="AlphaFoldDB" id="A0AB73T2C9"/>
<evidence type="ECO:0000313" key="2">
    <source>
        <dbReference type="EMBL" id="PWJ74343.1"/>
    </source>
</evidence>
<comment type="caution">
    <text evidence="2">The sequence shown here is derived from an EMBL/GenBank/DDBJ whole genome shotgun (WGS) entry which is preliminary data.</text>
</comment>
<feature type="signal peptide" evidence="1">
    <location>
        <begin position="1"/>
        <end position="31"/>
    </location>
</feature>